<dbReference type="Gene3D" id="3.40.190.10">
    <property type="entry name" value="Periplasmic binding protein-like II"/>
    <property type="match status" value="2"/>
</dbReference>
<keyword evidence="4 6" id="KW-0627">Porphyrin biosynthesis</keyword>
<protein>
    <recommendedName>
        <fullName evidence="6">Porphobilinogen deaminase</fullName>
        <shortName evidence="6">PBG</shortName>
        <ecNumber evidence="6">2.5.1.61</ecNumber>
    </recommendedName>
    <alternativeName>
        <fullName evidence="6">Hydroxymethylbilane synthase</fullName>
        <shortName evidence="6">HMBS</shortName>
    </alternativeName>
    <alternativeName>
        <fullName evidence="6">Pre-uroporphyrinogen synthase</fullName>
    </alternativeName>
</protein>
<evidence type="ECO:0000256" key="6">
    <source>
        <dbReference type="HAMAP-Rule" id="MF_00260"/>
    </source>
</evidence>
<dbReference type="GO" id="GO:0004418">
    <property type="term" value="F:hydroxymethylbilane synthase activity"/>
    <property type="evidence" value="ECO:0007669"/>
    <property type="project" value="UniProtKB-EC"/>
</dbReference>
<dbReference type="InterPro" id="IPR000860">
    <property type="entry name" value="HemC"/>
</dbReference>
<dbReference type="SUPFAM" id="SSF53850">
    <property type="entry name" value="Periplasmic binding protein-like II"/>
    <property type="match status" value="1"/>
</dbReference>
<feature type="domain" description="Porphobilinogen deaminase N-terminal" evidence="7">
    <location>
        <begin position="8"/>
        <end position="232"/>
    </location>
</feature>
<dbReference type="InterPro" id="IPR022418">
    <property type="entry name" value="Porphobilinogen_deaminase_C"/>
</dbReference>
<proteinExistence type="inferred from homology"/>
<comment type="catalytic activity">
    <reaction evidence="5 6">
        <text>4 porphobilinogen + H2O = hydroxymethylbilane + 4 NH4(+)</text>
        <dbReference type="Rhea" id="RHEA:13185"/>
        <dbReference type="ChEBI" id="CHEBI:15377"/>
        <dbReference type="ChEBI" id="CHEBI:28938"/>
        <dbReference type="ChEBI" id="CHEBI:57845"/>
        <dbReference type="ChEBI" id="CHEBI:58126"/>
        <dbReference type="EC" id="2.5.1.61"/>
    </reaction>
</comment>
<organism evidence="9 10">
    <name type="scientific">Geochorda subterranea</name>
    <dbReference type="NCBI Taxonomy" id="3109564"/>
    <lineage>
        <taxon>Bacteria</taxon>
        <taxon>Bacillati</taxon>
        <taxon>Bacillota</taxon>
        <taxon>Limnochordia</taxon>
        <taxon>Limnochordales</taxon>
        <taxon>Geochordaceae</taxon>
        <taxon>Geochorda</taxon>
    </lineage>
</organism>
<evidence type="ECO:0000313" key="9">
    <source>
        <dbReference type="EMBL" id="WRP14948.1"/>
    </source>
</evidence>
<evidence type="ECO:0000256" key="1">
    <source>
        <dbReference type="ARBA" id="ARBA00002869"/>
    </source>
</evidence>
<evidence type="ECO:0000313" key="10">
    <source>
        <dbReference type="Proteomes" id="UP001333102"/>
    </source>
</evidence>
<gene>
    <name evidence="6 9" type="primary">hemC</name>
    <name evidence="9" type="ORF">VLY81_01885</name>
</gene>
<dbReference type="Pfam" id="PF01379">
    <property type="entry name" value="Porphobil_deam"/>
    <property type="match status" value="1"/>
</dbReference>
<dbReference type="PRINTS" id="PR00151">
    <property type="entry name" value="PORPHBDMNASE"/>
</dbReference>
<dbReference type="PANTHER" id="PTHR11557:SF0">
    <property type="entry name" value="PORPHOBILINOGEN DEAMINASE"/>
    <property type="match status" value="1"/>
</dbReference>
<comment type="subunit">
    <text evidence="6">Monomer.</text>
</comment>
<evidence type="ECO:0000256" key="5">
    <source>
        <dbReference type="ARBA" id="ARBA00048169"/>
    </source>
</evidence>
<sequence>MSVTTRPLRVATRSSRLALAQTEAVVERLRRSVPGVAVEIVPMTTRGDHGAWQDGARGAERVGAFVKELEVALQEGRADLAVHSLKDVPTDLPEGLVLGAFPEREDPRDVLVLPPAGSEPVERHGHAPTDATSALAVLGTGARLGTSSQRRGVQLRLLRPDLVAVPVRGNVETRLRRLDEGQVDALVLAGAGLRRLGLAHRATVWLGPEAVVPAAGQGTLAVECRADDGEVREALALLDRPELRAAAEAERAFLARTGAGCRWPVGAWARMVEGQELELVGFVAIPAGEVREGTAGWMAARGWRRVPLPRAVEADAPAWVDAARQLGESLADELLQRVRSGEGTFLESGAAGGV</sequence>
<dbReference type="Pfam" id="PF03900">
    <property type="entry name" value="Porphobil_deamC"/>
    <property type="match status" value="1"/>
</dbReference>
<dbReference type="Gene3D" id="3.30.160.40">
    <property type="entry name" value="Porphobilinogen deaminase, C-terminal domain"/>
    <property type="match status" value="1"/>
</dbReference>
<reference evidence="10" key="1">
    <citation type="submission" date="2023-12" db="EMBL/GenBank/DDBJ databases">
        <title>Novel isolates from deep terrestrial aquifers shed light on the physiology and ecology of the class Limnochordia.</title>
        <authorList>
            <person name="Karnachuk O.V."/>
            <person name="Lukina A.P."/>
            <person name="Avakyan M.R."/>
            <person name="Kadnikov V."/>
            <person name="Begmatov S."/>
            <person name="Beletsky A.V."/>
            <person name="Mardanov A.V."/>
            <person name="Ravin N.V."/>
        </authorList>
    </citation>
    <scope>NUCLEOTIDE SEQUENCE [LARGE SCALE GENOMIC DNA]</scope>
    <source>
        <strain evidence="10">LN</strain>
    </source>
</reference>
<dbReference type="RefSeq" id="WP_324669337.1">
    <property type="nucleotide sequence ID" value="NZ_CP141614.1"/>
</dbReference>
<dbReference type="HAMAP" id="MF_00260">
    <property type="entry name" value="Porphobil_deam"/>
    <property type="match status" value="1"/>
</dbReference>
<dbReference type="EMBL" id="CP141614">
    <property type="protein sequence ID" value="WRP14948.1"/>
    <property type="molecule type" value="Genomic_DNA"/>
</dbReference>
<dbReference type="InterPro" id="IPR036803">
    <property type="entry name" value="Porphobilinogen_deaminase_C_sf"/>
</dbReference>
<feature type="modified residue" description="S-(dipyrrolylmethanemethyl)cysteine" evidence="6">
    <location>
        <position position="261"/>
    </location>
</feature>
<comment type="function">
    <text evidence="1 6">Tetrapolymerization of the monopyrrole PBG into the hydroxymethylbilane pre-uroporphyrinogen in several discrete steps.</text>
</comment>
<dbReference type="PIRSF" id="PIRSF001438">
    <property type="entry name" value="4pyrrol_synth_OHMeBilane_synth"/>
    <property type="match status" value="1"/>
</dbReference>
<name>A0ABZ1BQM3_9FIRM</name>
<dbReference type="PANTHER" id="PTHR11557">
    <property type="entry name" value="PORPHOBILINOGEN DEAMINASE"/>
    <property type="match status" value="1"/>
</dbReference>
<evidence type="ECO:0000256" key="2">
    <source>
        <dbReference type="ARBA" id="ARBA00005638"/>
    </source>
</evidence>
<dbReference type="EC" id="2.5.1.61" evidence="6"/>
<evidence type="ECO:0000259" key="7">
    <source>
        <dbReference type="Pfam" id="PF01379"/>
    </source>
</evidence>
<comment type="cofactor">
    <cofactor evidence="6">
        <name>dipyrromethane</name>
        <dbReference type="ChEBI" id="CHEBI:60342"/>
    </cofactor>
    <text evidence="6">Binds 1 dipyrromethane group covalently.</text>
</comment>
<evidence type="ECO:0000259" key="8">
    <source>
        <dbReference type="Pfam" id="PF03900"/>
    </source>
</evidence>
<dbReference type="SUPFAM" id="SSF54782">
    <property type="entry name" value="Porphobilinogen deaminase (hydroxymethylbilane synthase), C-terminal domain"/>
    <property type="match status" value="1"/>
</dbReference>
<comment type="similarity">
    <text evidence="2 6">Belongs to the HMBS family.</text>
</comment>
<keyword evidence="3 6" id="KW-0808">Transferase</keyword>
<evidence type="ECO:0000256" key="4">
    <source>
        <dbReference type="ARBA" id="ARBA00023244"/>
    </source>
</evidence>
<dbReference type="Proteomes" id="UP001333102">
    <property type="component" value="Chromosome"/>
</dbReference>
<dbReference type="NCBIfam" id="TIGR00212">
    <property type="entry name" value="hemC"/>
    <property type="match status" value="1"/>
</dbReference>
<feature type="domain" description="Porphobilinogen deaminase C-terminal" evidence="8">
    <location>
        <begin position="247"/>
        <end position="290"/>
    </location>
</feature>
<evidence type="ECO:0000256" key="3">
    <source>
        <dbReference type="ARBA" id="ARBA00022679"/>
    </source>
</evidence>
<comment type="miscellaneous">
    <text evidence="6">The porphobilinogen subunits are added to the dipyrromethane group.</text>
</comment>
<dbReference type="InterPro" id="IPR022417">
    <property type="entry name" value="Porphobilin_deaminase_N"/>
</dbReference>
<keyword evidence="10" id="KW-1185">Reference proteome</keyword>
<accession>A0ABZ1BQM3</accession>